<comment type="caution">
    <text evidence="1">The sequence shown here is derived from an EMBL/GenBank/DDBJ whole genome shotgun (WGS) entry which is preliminary data.</text>
</comment>
<name>A0A853CFL5_9ACTN</name>
<keyword evidence="2" id="KW-1185">Reference proteome</keyword>
<dbReference type="RefSeq" id="WP_179718118.1">
    <property type="nucleotide sequence ID" value="NZ_JACBZT010000001.1"/>
</dbReference>
<gene>
    <name evidence="1" type="ORF">GGQ55_003043</name>
</gene>
<sequence>MTRIVLDEEGVSRLLARLVHPSAALEPIHDADDLHEVDLDAELWNRLPEQPARS</sequence>
<dbReference type="AlphaFoldDB" id="A0A853CFL5"/>
<evidence type="ECO:0000313" key="2">
    <source>
        <dbReference type="Proteomes" id="UP000541969"/>
    </source>
</evidence>
<dbReference type="Proteomes" id="UP000541969">
    <property type="component" value="Unassembled WGS sequence"/>
</dbReference>
<evidence type="ECO:0000313" key="1">
    <source>
        <dbReference type="EMBL" id="NYJ06765.1"/>
    </source>
</evidence>
<accession>A0A853CFL5</accession>
<proteinExistence type="predicted"/>
<organism evidence="1 2">
    <name type="scientific">Petropleomorpha daqingensis</name>
    <dbReference type="NCBI Taxonomy" id="2026353"/>
    <lineage>
        <taxon>Bacteria</taxon>
        <taxon>Bacillati</taxon>
        <taxon>Actinomycetota</taxon>
        <taxon>Actinomycetes</taxon>
        <taxon>Geodermatophilales</taxon>
        <taxon>Geodermatophilaceae</taxon>
        <taxon>Petropleomorpha</taxon>
    </lineage>
</organism>
<reference evidence="1 2" key="1">
    <citation type="submission" date="2020-07" db="EMBL/GenBank/DDBJ databases">
        <title>Sequencing the genomes of 1000 actinobacteria strains.</title>
        <authorList>
            <person name="Klenk H.-P."/>
        </authorList>
    </citation>
    <scope>NUCLEOTIDE SEQUENCE [LARGE SCALE GENOMIC DNA]</scope>
    <source>
        <strain evidence="1 2">DSM 104001</strain>
    </source>
</reference>
<dbReference type="EMBL" id="JACBZT010000001">
    <property type="protein sequence ID" value="NYJ06765.1"/>
    <property type="molecule type" value="Genomic_DNA"/>
</dbReference>
<protein>
    <submittedName>
        <fullName evidence="1">Uncharacterized protein</fullName>
    </submittedName>
</protein>